<keyword evidence="3" id="KW-1185">Reference proteome</keyword>
<protein>
    <submittedName>
        <fullName evidence="2">Glycosyltransferase involved in cell wall biosynthesis</fullName>
    </submittedName>
</protein>
<comment type="caution">
    <text evidence="2">The sequence shown here is derived from an EMBL/GenBank/DDBJ whole genome shotgun (WGS) entry which is preliminary data.</text>
</comment>
<dbReference type="Proteomes" id="UP000770785">
    <property type="component" value="Unassembled WGS sequence"/>
</dbReference>
<dbReference type="Gene3D" id="3.40.50.2000">
    <property type="entry name" value="Glycogen Phosphorylase B"/>
    <property type="match status" value="1"/>
</dbReference>
<dbReference type="InterPro" id="IPR028098">
    <property type="entry name" value="Glyco_trans_4-like_N"/>
</dbReference>
<evidence type="ECO:0000313" key="2">
    <source>
        <dbReference type="EMBL" id="NJC28474.1"/>
    </source>
</evidence>
<accession>A0ABX0XHV9</accession>
<organism evidence="2 3">
    <name type="scientific">Neolewinella antarctica</name>
    <dbReference type="NCBI Taxonomy" id="442734"/>
    <lineage>
        <taxon>Bacteria</taxon>
        <taxon>Pseudomonadati</taxon>
        <taxon>Bacteroidota</taxon>
        <taxon>Saprospiria</taxon>
        <taxon>Saprospirales</taxon>
        <taxon>Lewinellaceae</taxon>
        <taxon>Neolewinella</taxon>
    </lineage>
</organism>
<evidence type="ECO:0000313" key="3">
    <source>
        <dbReference type="Proteomes" id="UP000770785"/>
    </source>
</evidence>
<evidence type="ECO:0000259" key="1">
    <source>
        <dbReference type="Pfam" id="PF13439"/>
    </source>
</evidence>
<dbReference type="EMBL" id="JAATJH010000013">
    <property type="protein sequence ID" value="NJC28474.1"/>
    <property type="molecule type" value="Genomic_DNA"/>
</dbReference>
<feature type="domain" description="Glycosyltransferase subfamily 4-like N-terminal" evidence="1">
    <location>
        <begin position="22"/>
        <end position="185"/>
    </location>
</feature>
<proteinExistence type="predicted"/>
<dbReference type="RefSeq" id="WP_168040528.1">
    <property type="nucleotide sequence ID" value="NZ_JAATJH010000013.1"/>
</dbReference>
<gene>
    <name evidence="2" type="ORF">GGR27_003999</name>
</gene>
<reference evidence="2 3" key="1">
    <citation type="submission" date="2020-03" db="EMBL/GenBank/DDBJ databases">
        <title>Genomic Encyclopedia of Type Strains, Phase IV (KMG-IV): sequencing the most valuable type-strain genomes for metagenomic binning, comparative biology and taxonomic classification.</title>
        <authorList>
            <person name="Goeker M."/>
        </authorList>
    </citation>
    <scope>NUCLEOTIDE SEQUENCE [LARGE SCALE GENOMIC DNA]</scope>
    <source>
        <strain evidence="2 3">DSM 105096</strain>
    </source>
</reference>
<sequence>MRLLVISAWYPNRVYPADGNFVQNLAELVADDWEVTVLAVTSDFREPTGYQRLEKKREGPLNVVRIYYSGAGPRVQRILARRNAWRRGVSTFRDGFDLIHAHVLVDGGIVAAKLARKWGIPFVVTEHASRWLAPWPLLRVMERYLATRAASSADLIMPVSPGLRAGMERHGIKGKYQVVSNSVDETTFYPPPGVVGITNVQVFTRQ</sequence>
<name>A0ABX0XHV9_9BACT</name>
<dbReference type="Pfam" id="PF13439">
    <property type="entry name" value="Glyco_transf_4"/>
    <property type="match status" value="1"/>
</dbReference>
<dbReference type="SUPFAM" id="SSF53756">
    <property type="entry name" value="UDP-Glycosyltransferase/glycogen phosphorylase"/>
    <property type="match status" value="1"/>
</dbReference>